<dbReference type="Proteomes" id="UP000503447">
    <property type="component" value="Chromosome"/>
</dbReference>
<accession>A0A6M5Z427</accession>
<protein>
    <submittedName>
        <fullName evidence="1">Uncharacterized protein</fullName>
    </submittedName>
</protein>
<dbReference type="KEGG" id="ftj:FTUN_8484"/>
<evidence type="ECO:0000313" key="2">
    <source>
        <dbReference type="Proteomes" id="UP000503447"/>
    </source>
</evidence>
<dbReference type="EMBL" id="CP053452">
    <property type="protein sequence ID" value="QJX00846.1"/>
    <property type="molecule type" value="Genomic_DNA"/>
</dbReference>
<dbReference type="InterPro" id="IPR036709">
    <property type="entry name" value="Autotransporte_beta_dom_sf"/>
</dbReference>
<evidence type="ECO:0000313" key="1">
    <source>
        <dbReference type="EMBL" id="QJX00846.1"/>
    </source>
</evidence>
<gene>
    <name evidence="1" type="ORF">FTUN_8484</name>
</gene>
<reference evidence="2" key="1">
    <citation type="submission" date="2020-05" db="EMBL/GenBank/DDBJ databases">
        <title>Frigoriglobus tundricola gen. nov., sp. nov., a psychrotolerant cellulolytic planctomycete of the family Gemmataceae with two divergent copies of 16S rRNA gene.</title>
        <authorList>
            <person name="Kulichevskaya I.S."/>
            <person name="Ivanova A.A."/>
            <person name="Naumoff D.G."/>
            <person name="Beletsky A.V."/>
            <person name="Rijpstra W.I.C."/>
            <person name="Sinninghe Damste J.S."/>
            <person name="Mardanov A.V."/>
            <person name="Ravin N.V."/>
            <person name="Dedysh S.N."/>
        </authorList>
    </citation>
    <scope>NUCLEOTIDE SEQUENCE [LARGE SCALE GENOMIC DNA]</scope>
    <source>
        <strain evidence="2">PL17</strain>
    </source>
</reference>
<proteinExistence type="predicted"/>
<dbReference type="RefSeq" id="WP_171475511.1">
    <property type="nucleotide sequence ID" value="NZ_CP053452.2"/>
</dbReference>
<dbReference type="SUPFAM" id="SSF103515">
    <property type="entry name" value="Autotransporter"/>
    <property type="match status" value="1"/>
</dbReference>
<keyword evidence="2" id="KW-1185">Reference proteome</keyword>
<organism evidence="1 2">
    <name type="scientific">Frigoriglobus tundricola</name>
    <dbReference type="NCBI Taxonomy" id="2774151"/>
    <lineage>
        <taxon>Bacteria</taxon>
        <taxon>Pseudomonadati</taxon>
        <taxon>Planctomycetota</taxon>
        <taxon>Planctomycetia</taxon>
        <taxon>Gemmatales</taxon>
        <taxon>Gemmataceae</taxon>
        <taxon>Frigoriglobus</taxon>
    </lineage>
</organism>
<dbReference type="AlphaFoldDB" id="A0A6M5Z427"/>
<name>A0A6M5Z427_9BACT</name>
<sequence>MRVGLRHPSRLLVIVTGWLLTGGPALAQFGGGGPVVGNSTVGYIDSSVPVDVVRFRFDAAFNNVVPSRGEFFYARSPSLPTDKAETKVDYQEFSVYAEKTVTDRFSLFVEAPYRFINPTVDQNANGLGDMNAGFKWAFYRDDDHLLSFQLRTYAPTGNGNLGLGTSHPSLEPALLGYSRITDRLRTEGELRLFVPITQTPGVPGAVSGGSSDFASTVFRFGLGLGYDAYQSGRFVISPVAELVGWVFLNGQKTVNPFGNAGADVSAAGDTVVNLKLGTRFKVRDFGDLYVGYGRCLTTQSMYRDIFRAEFRLYF</sequence>